<evidence type="ECO:0000313" key="3">
    <source>
        <dbReference type="EMBL" id="GJM99801.1"/>
    </source>
</evidence>
<dbReference type="InterPro" id="IPR039276">
    <property type="entry name" value="SHH1/2"/>
</dbReference>
<reference evidence="3" key="2">
    <citation type="submission" date="2021-12" db="EMBL/GenBank/DDBJ databases">
        <title>Resequencing data analysis of finger millet.</title>
        <authorList>
            <person name="Hatakeyama M."/>
            <person name="Aluri S."/>
            <person name="Balachadran M.T."/>
            <person name="Sivarajan S.R."/>
            <person name="Poveda L."/>
            <person name="Shimizu-Inatsugi R."/>
            <person name="Schlapbach R."/>
            <person name="Sreeman S.M."/>
            <person name="Shimizu K.K."/>
        </authorList>
    </citation>
    <scope>NUCLEOTIDE SEQUENCE</scope>
</reference>
<dbReference type="EMBL" id="BQKI01000008">
    <property type="protein sequence ID" value="GJM99801.1"/>
    <property type="molecule type" value="Genomic_DNA"/>
</dbReference>
<feature type="region of interest" description="Disordered" evidence="1">
    <location>
        <begin position="54"/>
        <end position="110"/>
    </location>
</feature>
<evidence type="ECO:0000259" key="2">
    <source>
        <dbReference type="Pfam" id="PF16719"/>
    </source>
</evidence>
<name>A0AAV5CPK8_ELECO</name>
<dbReference type="Proteomes" id="UP001054889">
    <property type="component" value="Unassembled WGS sequence"/>
</dbReference>
<protein>
    <recommendedName>
        <fullName evidence="2">SAWADEE domain-containing protein</fullName>
    </recommendedName>
</protein>
<dbReference type="Gene3D" id="2.40.50.40">
    <property type="match status" value="1"/>
</dbReference>
<dbReference type="PANTHER" id="PTHR33827">
    <property type="entry name" value="PROTEIN SAWADEE HOMEODOMAIN HOMOLOG 2"/>
    <property type="match status" value="1"/>
</dbReference>
<proteinExistence type="predicted"/>
<gene>
    <name evidence="3" type="primary">ga16936</name>
    <name evidence="3" type="ORF">PR202_ga16936</name>
</gene>
<dbReference type="InterPro" id="IPR032001">
    <property type="entry name" value="SAWADEE_dom"/>
</dbReference>
<dbReference type="GO" id="GO:0003682">
    <property type="term" value="F:chromatin binding"/>
    <property type="evidence" value="ECO:0007669"/>
    <property type="project" value="InterPro"/>
</dbReference>
<feature type="compositionally biased region" description="Polar residues" evidence="1">
    <location>
        <begin position="75"/>
        <end position="89"/>
    </location>
</feature>
<dbReference type="AlphaFoldDB" id="A0AAV5CPK8"/>
<evidence type="ECO:0000256" key="1">
    <source>
        <dbReference type="SAM" id="MobiDB-lite"/>
    </source>
</evidence>
<dbReference type="PANTHER" id="PTHR33827:SF7">
    <property type="entry name" value="PROTEIN SAWADEE HOMEODOMAIN HOMOLOG 2"/>
    <property type="match status" value="1"/>
</dbReference>
<comment type="caution">
    <text evidence="3">The sequence shown here is derived from an EMBL/GenBank/DDBJ whole genome shotgun (WGS) entry which is preliminary data.</text>
</comment>
<accession>A0AAV5CPK8</accession>
<organism evidence="3 4">
    <name type="scientific">Eleusine coracana subsp. coracana</name>
    <dbReference type="NCBI Taxonomy" id="191504"/>
    <lineage>
        <taxon>Eukaryota</taxon>
        <taxon>Viridiplantae</taxon>
        <taxon>Streptophyta</taxon>
        <taxon>Embryophyta</taxon>
        <taxon>Tracheophyta</taxon>
        <taxon>Spermatophyta</taxon>
        <taxon>Magnoliopsida</taxon>
        <taxon>Liliopsida</taxon>
        <taxon>Poales</taxon>
        <taxon>Poaceae</taxon>
        <taxon>PACMAD clade</taxon>
        <taxon>Chloridoideae</taxon>
        <taxon>Cynodonteae</taxon>
        <taxon>Eleusininae</taxon>
        <taxon>Eleusine</taxon>
    </lineage>
</organism>
<evidence type="ECO:0000313" key="4">
    <source>
        <dbReference type="Proteomes" id="UP001054889"/>
    </source>
</evidence>
<keyword evidence="4" id="KW-1185">Reference proteome</keyword>
<reference evidence="3" key="1">
    <citation type="journal article" date="2018" name="DNA Res.">
        <title>Multiple hybrid de novo genome assembly of finger millet, an orphan allotetraploid crop.</title>
        <authorList>
            <person name="Hatakeyama M."/>
            <person name="Aluri S."/>
            <person name="Balachadran M.T."/>
            <person name="Sivarajan S.R."/>
            <person name="Patrignani A."/>
            <person name="Gruter S."/>
            <person name="Poveda L."/>
            <person name="Shimizu-Inatsugi R."/>
            <person name="Baeten J."/>
            <person name="Francoijs K.J."/>
            <person name="Nataraja K.N."/>
            <person name="Reddy Y.A.N."/>
            <person name="Phadnis S."/>
            <person name="Ravikumar R.L."/>
            <person name="Schlapbach R."/>
            <person name="Sreeman S.M."/>
            <person name="Shimizu K.K."/>
        </authorList>
    </citation>
    <scope>NUCLEOTIDE SEQUENCE</scope>
</reference>
<sequence>MAPSFRFLPSEVAELEAVSNQLNNAAVPNHAVLQALTDRFNASPARTGADMAVHFSQNRRRRHPEAAKPPRYPTAASQVTQSGRQQMHSSAPPAQLQTASSGKDHRKADQVQFEAKSARDGAWYDIDAFISKRNFETGNPEVMVHFVGLRAEDDEWVDVRTCVRQRSLPCQATECACIVRGDLVLCFQFHYILYYFLKQEIVPLRKLCRRPETNYRLQILHAANARVNVWAPPDGNNVEFASQVPQNDRCKD</sequence>
<dbReference type="Pfam" id="PF16719">
    <property type="entry name" value="SAWADEE"/>
    <property type="match status" value="1"/>
</dbReference>
<feature type="domain" description="SAWADEE" evidence="2">
    <location>
        <begin position="110"/>
        <end position="191"/>
    </location>
</feature>